<comment type="caution">
    <text evidence="3">The sequence shown here is derived from an EMBL/GenBank/DDBJ whole genome shotgun (WGS) entry which is preliminary data.</text>
</comment>
<dbReference type="Gene3D" id="3.40.630.30">
    <property type="match status" value="1"/>
</dbReference>
<organism evidence="3 4">
    <name type="scientific">Oceanobacillus chungangensis</name>
    <dbReference type="NCBI Taxonomy" id="1229152"/>
    <lineage>
        <taxon>Bacteria</taxon>
        <taxon>Bacillati</taxon>
        <taxon>Bacillota</taxon>
        <taxon>Bacilli</taxon>
        <taxon>Bacillales</taxon>
        <taxon>Bacillaceae</taxon>
        <taxon>Oceanobacillus</taxon>
    </lineage>
</organism>
<feature type="transmembrane region" description="Helical" evidence="1">
    <location>
        <begin position="209"/>
        <end position="231"/>
    </location>
</feature>
<dbReference type="PROSITE" id="PS51186">
    <property type="entry name" value="GNAT"/>
    <property type="match status" value="1"/>
</dbReference>
<dbReference type="Proteomes" id="UP000256520">
    <property type="component" value="Unassembled WGS sequence"/>
</dbReference>
<keyword evidence="1" id="KW-0812">Transmembrane</keyword>
<protein>
    <submittedName>
        <fullName evidence="3">N-acetyltransferase</fullName>
    </submittedName>
</protein>
<evidence type="ECO:0000259" key="2">
    <source>
        <dbReference type="PROSITE" id="PS51186"/>
    </source>
</evidence>
<dbReference type="EMBL" id="PIOD01000011">
    <property type="protein sequence ID" value="RDW17711.1"/>
    <property type="molecule type" value="Genomic_DNA"/>
</dbReference>
<accession>A0A3D8PQZ3</accession>
<dbReference type="GO" id="GO:0016747">
    <property type="term" value="F:acyltransferase activity, transferring groups other than amino-acyl groups"/>
    <property type="evidence" value="ECO:0007669"/>
    <property type="project" value="InterPro"/>
</dbReference>
<evidence type="ECO:0000256" key="1">
    <source>
        <dbReference type="SAM" id="Phobius"/>
    </source>
</evidence>
<name>A0A3D8PQZ3_9BACI</name>
<dbReference type="InterPro" id="IPR000182">
    <property type="entry name" value="GNAT_dom"/>
</dbReference>
<dbReference type="Pfam" id="PF13302">
    <property type="entry name" value="Acetyltransf_3"/>
    <property type="match status" value="1"/>
</dbReference>
<reference evidence="4" key="1">
    <citation type="submission" date="2017-11" db="EMBL/GenBank/DDBJ databases">
        <authorList>
            <person name="Zhu W."/>
        </authorList>
    </citation>
    <scope>NUCLEOTIDE SEQUENCE [LARGE SCALE GENOMIC DNA]</scope>
    <source>
        <strain evidence="4">CAU 1051</strain>
    </source>
</reference>
<sequence>MIKIVGQRIELKEATQQDIDEIYYWKYEEKEQEAKKWNGPYIPESKMTIEEFQKKWEQDYEIAPNTPNTLIIFVEGKLIGTVGSYWVDKNTNWLETGIVIYDKDYWNGGYGMEAYKLWIDFLFSSTDLHRLGMSTWSGNVRMMKVAEKIGMKEEARIRQARIVDGEYFDAIKMGILRKEWEELDRNIRTCIFSNSWEVNLLKFKSRKDWWLSTIVWVAIIFILGSGVYALLIKHWIFWDL</sequence>
<feature type="domain" description="N-acetyltransferase" evidence="2">
    <location>
        <begin position="9"/>
        <end position="178"/>
    </location>
</feature>
<dbReference type="OrthoDB" id="9795206at2"/>
<keyword evidence="3" id="KW-0808">Transferase</keyword>
<proteinExistence type="predicted"/>
<evidence type="ECO:0000313" key="4">
    <source>
        <dbReference type="Proteomes" id="UP000256520"/>
    </source>
</evidence>
<dbReference type="PANTHER" id="PTHR43415:SF4">
    <property type="entry name" value="N-ACETYLTRANSFERASE DOMAIN-CONTAINING PROTEIN"/>
    <property type="match status" value="1"/>
</dbReference>
<dbReference type="AlphaFoldDB" id="A0A3D8PQZ3"/>
<dbReference type="InterPro" id="IPR016181">
    <property type="entry name" value="Acyl_CoA_acyltransferase"/>
</dbReference>
<gene>
    <name evidence="3" type="ORF">CWR45_10255</name>
</gene>
<keyword evidence="4" id="KW-1185">Reference proteome</keyword>
<evidence type="ECO:0000313" key="3">
    <source>
        <dbReference type="EMBL" id="RDW17711.1"/>
    </source>
</evidence>
<keyword evidence="1" id="KW-0472">Membrane</keyword>
<dbReference type="PANTHER" id="PTHR43415">
    <property type="entry name" value="SPERMIDINE N(1)-ACETYLTRANSFERASE"/>
    <property type="match status" value="1"/>
</dbReference>
<keyword evidence="1" id="KW-1133">Transmembrane helix</keyword>
<dbReference type="SUPFAM" id="SSF55729">
    <property type="entry name" value="Acyl-CoA N-acyltransferases (Nat)"/>
    <property type="match status" value="1"/>
</dbReference>